<organism evidence="4 5">
    <name type="scientific">Cellulophaga fucicola</name>
    <dbReference type="NCBI Taxonomy" id="76595"/>
    <lineage>
        <taxon>Bacteria</taxon>
        <taxon>Pseudomonadati</taxon>
        <taxon>Bacteroidota</taxon>
        <taxon>Flavobacteriia</taxon>
        <taxon>Flavobacteriales</taxon>
        <taxon>Flavobacteriaceae</taxon>
        <taxon>Cellulophaga</taxon>
    </lineage>
</organism>
<feature type="chain" id="PRO_5012905070" evidence="1">
    <location>
        <begin position="25"/>
        <end position="691"/>
    </location>
</feature>
<protein>
    <submittedName>
        <fullName evidence="4">Dipeptidyl-peptidase-4</fullName>
    </submittedName>
</protein>
<dbReference type="SUPFAM" id="SSF53474">
    <property type="entry name" value="alpha/beta-Hydrolases"/>
    <property type="match status" value="1"/>
</dbReference>
<evidence type="ECO:0000313" key="5">
    <source>
        <dbReference type="Proteomes" id="UP000183257"/>
    </source>
</evidence>
<gene>
    <name evidence="4" type="ORF">SAMN05660313_00935</name>
</gene>
<dbReference type="GO" id="GO:0008239">
    <property type="term" value="F:dipeptidyl-peptidase activity"/>
    <property type="evidence" value="ECO:0007669"/>
    <property type="project" value="TreeGrafter"/>
</dbReference>
<dbReference type="PANTHER" id="PTHR11731:SF193">
    <property type="entry name" value="DIPEPTIDYL PEPTIDASE 9"/>
    <property type="match status" value="1"/>
</dbReference>
<dbReference type="RefSeq" id="WP_244543095.1">
    <property type="nucleotide sequence ID" value="NZ_FPIY01000001.1"/>
</dbReference>
<keyword evidence="5" id="KW-1185">Reference proteome</keyword>
<dbReference type="Proteomes" id="UP000183257">
    <property type="component" value="Unassembled WGS sequence"/>
</dbReference>
<dbReference type="AlphaFoldDB" id="A0A1K1MUS5"/>
<feature type="domain" description="Peptidase S9 prolyl oligopeptidase catalytic" evidence="2">
    <location>
        <begin position="498"/>
        <end position="679"/>
    </location>
</feature>
<dbReference type="EMBL" id="FPIY01000001">
    <property type="protein sequence ID" value="SFW26867.1"/>
    <property type="molecule type" value="Genomic_DNA"/>
</dbReference>
<dbReference type="PANTHER" id="PTHR11731">
    <property type="entry name" value="PROTEASE FAMILY S9B,C DIPEPTIDYL-PEPTIDASE IV-RELATED"/>
    <property type="match status" value="1"/>
</dbReference>
<feature type="domain" description="Dipeptidylpeptidase IV N-terminal" evidence="3">
    <location>
        <begin position="106"/>
        <end position="413"/>
    </location>
</feature>
<dbReference type="InterPro" id="IPR029058">
    <property type="entry name" value="AB_hydrolase_fold"/>
</dbReference>
<dbReference type="Pfam" id="PF00326">
    <property type="entry name" value="Peptidase_S9"/>
    <property type="match status" value="1"/>
</dbReference>
<sequence>MKLNTFKAAFCAALSLGTITVVSAQDKLKEMPGYEQYTKIAPQIRSSVKTSPKYIKWNDAGTAFQYMKDGEAKEFTIGKGEATATTKLKDDRYANWANRPARGRQYASAESPDGKYKAFTKDRNMFFSNADGNNVVAITTEGNEENQLKFGIATWVYGEELSQNTAMWWSPDSKKVAFYKFDEKESKKYYVLYNQTQIQDSVEIEAYPKVGAKNLPVDLMVYDLETKKITPLDLREGKPYNDGDLGTYIYDISWTPDGKELLYHSTNRKQNVMELRAANPNTGVSRTVIREEWLPSYTENSPEMHVLKNGKQFIWASERSGFNNYYLYDFSGKLVKQLTKHNFEVDGIVSVDEAKKMFYYTARSGENHMKIQLHSVKLNGSGDKRLTDPAFNHTVYLAPNNAYFVDVAETHNVAPVTNLMSIKGKKVAEVGTSDVSDFKKLGLKTVEAFTFTSADGKTELHGFLHFPSNFDPSKKYPLLLSNYGGPATNEFTERFTTPNALTEFGFLVAEVDGRNVKGRGKRLLDNLYQNLGFTEMDDFAAGIKSLYNRPYFNKNKVGVYGTSYGGTTSATLLLRYPEVFHAAVANSAVTDWRNYDNVYTERYMGLLEENKKGYEASSLITMAKDLKGELMIFFGTSDNNVHPANSLQFIKALQDAGKSFEVQIGPDKGHTAMDTRRMMEFFIEHLVIDKE</sequence>
<dbReference type="SUPFAM" id="SSF82171">
    <property type="entry name" value="DPP6 N-terminal domain-like"/>
    <property type="match status" value="1"/>
</dbReference>
<dbReference type="Gene3D" id="3.40.50.1820">
    <property type="entry name" value="alpha/beta hydrolase"/>
    <property type="match status" value="1"/>
</dbReference>
<dbReference type="STRING" id="76595.SAMN05660313_00935"/>
<evidence type="ECO:0000259" key="3">
    <source>
        <dbReference type="Pfam" id="PF00930"/>
    </source>
</evidence>
<evidence type="ECO:0000259" key="2">
    <source>
        <dbReference type="Pfam" id="PF00326"/>
    </source>
</evidence>
<reference evidence="5" key="1">
    <citation type="submission" date="2016-11" db="EMBL/GenBank/DDBJ databases">
        <authorList>
            <person name="Varghese N."/>
            <person name="Submissions S."/>
        </authorList>
    </citation>
    <scope>NUCLEOTIDE SEQUENCE [LARGE SCALE GENOMIC DNA]</scope>
    <source>
        <strain evidence="5">DSM 24786</strain>
    </source>
</reference>
<dbReference type="InterPro" id="IPR002469">
    <property type="entry name" value="Peptidase_S9B_N"/>
</dbReference>
<dbReference type="InterPro" id="IPR050278">
    <property type="entry name" value="Serine_Prot_S9B/DPPIV"/>
</dbReference>
<dbReference type="InterPro" id="IPR001375">
    <property type="entry name" value="Peptidase_S9_cat"/>
</dbReference>
<feature type="signal peptide" evidence="1">
    <location>
        <begin position="1"/>
        <end position="24"/>
    </location>
</feature>
<keyword evidence="1" id="KW-0732">Signal</keyword>
<accession>A0A1K1MUS5</accession>
<evidence type="ECO:0000256" key="1">
    <source>
        <dbReference type="SAM" id="SignalP"/>
    </source>
</evidence>
<dbReference type="Pfam" id="PF00930">
    <property type="entry name" value="DPPIV_N"/>
    <property type="match status" value="1"/>
</dbReference>
<evidence type="ECO:0000313" key="4">
    <source>
        <dbReference type="EMBL" id="SFW26867.1"/>
    </source>
</evidence>
<dbReference type="GO" id="GO:0008236">
    <property type="term" value="F:serine-type peptidase activity"/>
    <property type="evidence" value="ECO:0007669"/>
    <property type="project" value="InterPro"/>
</dbReference>
<proteinExistence type="predicted"/>
<dbReference type="Gene3D" id="2.140.10.30">
    <property type="entry name" value="Dipeptidylpeptidase IV, N-terminal domain"/>
    <property type="match status" value="1"/>
</dbReference>
<name>A0A1K1MUS5_9FLAO</name>
<dbReference type="GO" id="GO:0006508">
    <property type="term" value="P:proteolysis"/>
    <property type="evidence" value="ECO:0007669"/>
    <property type="project" value="InterPro"/>
</dbReference>